<keyword evidence="5" id="KW-0472">Membrane</keyword>
<evidence type="ECO:0000259" key="6">
    <source>
        <dbReference type="PROSITE" id="PS50835"/>
    </source>
</evidence>
<evidence type="ECO:0000313" key="8">
    <source>
        <dbReference type="Proteomes" id="UP000050794"/>
    </source>
</evidence>
<dbReference type="InterPro" id="IPR003599">
    <property type="entry name" value="Ig_sub"/>
</dbReference>
<feature type="domain" description="Ig-like" evidence="6">
    <location>
        <begin position="168"/>
        <end position="261"/>
    </location>
</feature>
<proteinExistence type="predicted"/>
<dbReference type="SUPFAM" id="SSF48726">
    <property type="entry name" value="Immunoglobulin"/>
    <property type="match status" value="3"/>
</dbReference>
<dbReference type="PANTHER" id="PTHR45080:SF8">
    <property type="entry name" value="IG-LIKE DOMAIN-CONTAINING PROTEIN"/>
    <property type="match status" value="1"/>
</dbReference>
<protein>
    <submittedName>
        <fullName evidence="9">Hemicentin-1</fullName>
    </submittedName>
</protein>
<keyword evidence="8" id="KW-1185">Reference proteome</keyword>
<dbReference type="SMART" id="SM00409">
    <property type="entry name" value="IG"/>
    <property type="match status" value="3"/>
</dbReference>
<dbReference type="CDD" id="cd00096">
    <property type="entry name" value="Ig"/>
    <property type="match status" value="1"/>
</dbReference>
<reference evidence="9" key="1">
    <citation type="submission" date="2016-06" db="UniProtKB">
        <authorList>
            <consortium name="WormBaseParasite"/>
        </authorList>
    </citation>
    <scope>IDENTIFICATION</scope>
</reference>
<dbReference type="Proteomes" id="UP000050794">
    <property type="component" value="Unassembled WGS sequence"/>
</dbReference>
<dbReference type="AlphaFoldDB" id="A0A183UXE0"/>
<gene>
    <name evidence="7" type="ORF">TCNE_LOCUS13160</name>
</gene>
<keyword evidence="3" id="KW-0393">Immunoglobulin domain</keyword>
<evidence type="ECO:0000313" key="9">
    <source>
        <dbReference type="WBParaSite" id="TCNE_0001316001-mRNA-1"/>
    </source>
</evidence>
<evidence type="ECO:0000256" key="3">
    <source>
        <dbReference type="ARBA" id="ARBA00023319"/>
    </source>
</evidence>
<dbReference type="InterPro" id="IPR050958">
    <property type="entry name" value="Cell_Adh-Cytoskel_Orgn"/>
</dbReference>
<dbReference type="InterPro" id="IPR003598">
    <property type="entry name" value="Ig_sub2"/>
</dbReference>
<evidence type="ECO:0000256" key="5">
    <source>
        <dbReference type="SAM" id="Phobius"/>
    </source>
</evidence>
<feature type="region of interest" description="Disordered" evidence="4">
    <location>
        <begin position="364"/>
        <end position="387"/>
    </location>
</feature>
<dbReference type="WBParaSite" id="TCNE_0001316001-mRNA-1">
    <property type="protein sequence ID" value="TCNE_0001316001-mRNA-1"/>
    <property type="gene ID" value="TCNE_0001316001"/>
</dbReference>
<dbReference type="SMART" id="SM00408">
    <property type="entry name" value="IGc2"/>
    <property type="match status" value="2"/>
</dbReference>
<feature type="compositionally biased region" description="Basic and acidic residues" evidence="4">
    <location>
        <begin position="463"/>
        <end position="474"/>
    </location>
</feature>
<evidence type="ECO:0000256" key="1">
    <source>
        <dbReference type="ARBA" id="ARBA00022729"/>
    </source>
</evidence>
<dbReference type="PROSITE" id="PS50835">
    <property type="entry name" value="IG_LIKE"/>
    <property type="match status" value="2"/>
</dbReference>
<feature type="compositionally biased region" description="Basic residues" evidence="4">
    <location>
        <begin position="436"/>
        <end position="450"/>
    </location>
</feature>
<feature type="compositionally biased region" description="Basic and acidic residues" evidence="4">
    <location>
        <begin position="373"/>
        <end position="387"/>
    </location>
</feature>
<dbReference type="FunFam" id="2.60.40.10:FF:000503">
    <property type="entry name" value="Hemicentin 1"/>
    <property type="match status" value="2"/>
</dbReference>
<dbReference type="PANTHER" id="PTHR45080">
    <property type="entry name" value="CONTACTIN 5"/>
    <property type="match status" value="1"/>
</dbReference>
<dbReference type="EMBL" id="UYWY01021589">
    <property type="protein sequence ID" value="VDM44481.1"/>
    <property type="molecule type" value="Genomic_DNA"/>
</dbReference>
<dbReference type="Gene3D" id="2.60.40.10">
    <property type="entry name" value="Immunoglobulins"/>
    <property type="match status" value="3"/>
</dbReference>
<dbReference type="InterPro" id="IPR007110">
    <property type="entry name" value="Ig-like_dom"/>
</dbReference>
<dbReference type="GO" id="GO:0005886">
    <property type="term" value="C:plasma membrane"/>
    <property type="evidence" value="ECO:0007669"/>
    <property type="project" value="TreeGrafter"/>
</dbReference>
<feature type="region of interest" description="Disordered" evidence="4">
    <location>
        <begin position="436"/>
        <end position="474"/>
    </location>
</feature>
<feature type="domain" description="Ig-like" evidence="6">
    <location>
        <begin position="74"/>
        <end position="163"/>
    </location>
</feature>
<reference evidence="7 8" key="2">
    <citation type="submission" date="2018-11" db="EMBL/GenBank/DDBJ databases">
        <authorList>
            <consortium name="Pathogen Informatics"/>
        </authorList>
    </citation>
    <scope>NUCLEOTIDE SEQUENCE [LARGE SCALE GENOMIC DNA]</scope>
</reference>
<evidence type="ECO:0000256" key="2">
    <source>
        <dbReference type="ARBA" id="ARBA00023157"/>
    </source>
</evidence>
<name>A0A183UXE0_TOXCA</name>
<dbReference type="GO" id="GO:0007156">
    <property type="term" value="P:homophilic cell adhesion via plasma membrane adhesion molecules"/>
    <property type="evidence" value="ECO:0007669"/>
    <property type="project" value="TreeGrafter"/>
</dbReference>
<organism evidence="8 9">
    <name type="scientific">Toxocara canis</name>
    <name type="common">Canine roundworm</name>
    <dbReference type="NCBI Taxonomy" id="6265"/>
    <lineage>
        <taxon>Eukaryota</taxon>
        <taxon>Metazoa</taxon>
        <taxon>Ecdysozoa</taxon>
        <taxon>Nematoda</taxon>
        <taxon>Chromadorea</taxon>
        <taxon>Rhabditida</taxon>
        <taxon>Spirurina</taxon>
        <taxon>Ascaridomorpha</taxon>
        <taxon>Ascaridoidea</taxon>
        <taxon>Toxocaridae</taxon>
        <taxon>Toxocara</taxon>
    </lineage>
</organism>
<keyword evidence="1" id="KW-0732">Signal</keyword>
<keyword evidence="5" id="KW-0812">Transmembrane</keyword>
<dbReference type="InterPro" id="IPR013098">
    <property type="entry name" value="Ig_I-set"/>
</dbReference>
<dbReference type="InterPro" id="IPR013783">
    <property type="entry name" value="Ig-like_fold"/>
</dbReference>
<feature type="transmembrane region" description="Helical" evidence="5">
    <location>
        <begin position="20"/>
        <end position="38"/>
    </location>
</feature>
<keyword evidence="5" id="KW-1133">Transmembrane helix</keyword>
<dbReference type="Pfam" id="PF07679">
    <property type="entry name" value="I-set"/>
    <property type="match status" value="3"/>
</dbReference>
<dbReference type="InterPro" id="IPR036179">
    <property type="entry name" value="Ig-like_dom_sf"/>
</dbReference>
<evidence type="ECO:0000313" key="7">
    <source>
        <dbReference type="EMBL" id="VDM44481.1"/>
    </source>
</evidence>
<keyword evidence="2" id="KW-1015">Disulfide bond</keyword>
<evidence type="ECO:0000256" key="4">
    <source>
        <dbReference type="SAM" id="MobiDB-lite"/>
    </source>
</evidence>
<sequence>MAARSTNSSAMRISLSLRTILMIVVLSITGVAFVQYQITIRGAQVTDGGKYTCKAKNEAGSADIDLTLKVLVPPTIDKSNIIGNPLAIAGRSIYLECPVTGIPQPTVTWYKEGNPIDLSDERILLDQNNQTFGILHVEVVDQGRYYCVAENKGGKSEQEFNLEVLVPPQMETTEVQKFTRREDDSLTLWCPVRHVPDSTAATEIFWYKDGRPIDSSGTQNVKLSSDGRRLQLMRTTLGDAGNYSCIALNRAGESSLDFDVEILCRSLATEQCPGTQATNRLHSGADRTLDILQPSISEPESRRRQESEYRDRAETVYKLHHEAWQRAEQERQRYIDRANDEYEARLEAWRKAKEKLDRAGLPVQQQLTTSIEQSHERKPESDQIRPPMNHRETATLAGSSIDTNVTDDVKIDIESNAALDPGIRHLHKLRRPHHKYHAHRQRGGHHRHRVGGGDTNAGYEQRTNVDHRDKQQQDRWGGKLLLYQKEWQPWDPDYSDGEWSSWYSYSNAVRTRQRRRS</sequence>
<accession>A0A183UXE0</accession>